<dbReference type="InterPro" id="IPR017884">
    <property type="entry name" value="SANT_dom"/>
</dbReference>
<dbReference type="Proteomes" id="UP000092600">
    <property type="component" value="Unassembled WGS sequence"/>
</dbReference>
<dbReference type="GO" id="GO:0010468">
    <property type="term" value="P:regulation of gene expression"/>
    <property type="evidence" value="ECO:0007669"/>
    <property type="project" value="UniProtKB-ARBA"/>
</dbReference>
<feature type="compositionally biased region" description="Polar residues" evidence="6">
    <location>
        <begin position="380"/>
        <end position="402"/>
    </location>
</feature>
<comment type="subcellular location">
    <subcellularLocation>
        <location evidence="1">Nucleus</location>
    </subcellularLocation>
</comment>
<evidence type="ECO:0000259" key="9">
    <source>
        <dbReference type="PROSITE" id="PS51294"/>
    </source>
</evidence>
<dbReference type="EMBL" id="LSRQ01002042">
    <property type="protein sequence ID" value="OAY75673.1"/>
    <property type="molecule type" value="Genomic_DNA"/>
</dbReference>
<feature type="non-terminal residue" evidence="10">
    <location>
        <position position="1"/>
    </location>
</feature>
<evidence type="ECO:0000256" key="4">
    <source>
        <dbReference type="ARBA" id="ARBA00023163"/>
    </source>
</evidence>
<feature type="region of interest" description="Disordered" evidence="6">
    <location>
        <begin position="168"/>
        <end position="206"/>
    </location>
</feature>
<evidence type="ECO:0000256" key="1">
    <source>
        <dbReference type="ARBA" id="ARBA00004123"/>
    </source>
</evidence>
<dbReference type="InterPro" id="IPR006447">
    <property type="entry name" value="Myb_dom_plants"/>
</dbReference>
<dbReference type="PROSITE" id="PS51293">
    <property type="entry name" value="SANT"/>
    <property type="match status" value="1"/>
</dbReference>
<dbReference type="PROSITE" id="PS51294">
    <property type="entry name" value="HTH_MYB"/>
    <property type="match status" value="1"/>
</dbReference>
<name>A0A199VF74_ANACO</name>
<evidence type="ECO:0000256" key="3">
    <source>
        <dbReference type="ARBA" id="ARBA00023125"/>
    </source>
</evidence>
<organism evidence="10 11">
    <name type="scientific">Ananas comosus</name>
    <name type="common">Pineapple</name>
    <name type="synonym">Ananas ananas</name>
    <dbReference type="NCBI Taxonomy" id="4615"/>
    <lineage>
        <taxon>Eukaryota</taxon>
        <taxon>Viridiplantae</taxon>
        <taxon>Streptophyta</taxon>
        <taxon>Embryophyta</taxon>
        <taxon>Tracheophyta</taxon>
        <taxon>Spermatophyta</taxon>
        <taxon>Magnoliopsida</taxon>
        <taxon>Liliopsida</taxon>
        <taxon>Poales</taxon>
        <taxon>Bromeliaceae</taxon>
        <taxon>Bromelioideae</taxon>
        <taxon>Ananas</taxon>
    </lineage>
</organism>
<dbReference type="InterPro" id="IPR001005">
    <property type="entry name" value="SANT/Myb"/>
</dbReference>
<dbReference type="AlphaFoldDB" id="A0A199VF74"/>
<dbReference type="PANTHER" id="PTHR12802:SF103">
    <property type="entry name" value="PROTEIN REVEILLE 6"/>
    <property type="match status" value="1"/>
</dbReference>
<dbReference type="Pfam" id="PF00249">
    <property type="entry name" value="Myb_DNA-binding"/>
    <property type="match status" value="1"/>
</dbReference>
<feature type="compositionally biased region" description="Polar residues" evidence="6">
    <location>
        <begin position="192"/>
        <end position="204"/>
    </location>
</feature>
<evidence type="ECO:0000313" key="11">
    <source>
        <dbReference type="Proteomes" id="UP000092600"/>
    </source>
</evidence>
<dbReference type="Gene3D" id="1.10.10.60">
    <property type="entry name" value="Homeodomain-like"/>
    <property type="match status" value="1"/>
</dbReference>
<dbReference type="Pfam" id="PF24904">
    <property type="entry name" value="RVE6"/>
    <property type="match status" value="1"/>
</dbReference>
<feature type="domain" description="HTH myb-type" evidence="9">
    <location>
        <begin position="113"/>
        <end position="167"/>
    </location>
</feature>
<dbReference type="PANTHER" id="PTHR12802">
    <property type="entry name" value="SWI/SNF COMPLEX-RELATED"/>
    <property type="match status" value="1"/>
</dbReference>
<evidence type="ECO:0000256" key="5">
    <source>
        <dbReference type="ARBA" id="ARBA00023242"/>
    </source>
</evidence>
<dbReference type="GO" id="GO:0005634">
    <property type="term" value="C:nucleus"/>
    <property type="evidence" value="ECO:0007669"/>
    <property type="project" value="UniProtKB-SubCell"/>
</dbReference>
<comment type="caution">
    <text evidence="10">The sequence shown here is derived from an EMBL/GenBank/DDBJ whole genome shotgun (WGS) entry which is preliminary data.</text>
</comment>
<dbReference type="CDD" id="cd00167">
    <property type="entry name" value="SANT"/>
    <property type="match status" value="1"/>
</dbReference>
<evidence type="ECO:0000256" key="2">
    <source>
        <dbReference type="ARBA" id="ARBA00023015"/>
    </source>
</evidence>
<dbReference type="FunFam" id="1.10.10.60:FF:000023">
    <property type="entry name" value="protein REVEILLE 6 isoform X1"/>
    <property type="match status" value="1"/>
</dbReference>
<evidence type="ECO:0000259" key="8">
    <source>
        <dbReference type="PROSITE" id="PS51293"/>
    </source>
</evidence>
<keyword evidence="2" id="KW-0805">Transcription regulation</keyword>
<keyword evidence="3" id="KW-0238">DNA-binding</keyword>
<feature type="domain" description="Myb-like" evidence="7">
    <location>
        <begin position="113"/>
        <end position="163"/>
    </location>
</feature>
<dbReference type="GO" id="GO:0003677">
    <property type="term" value="F:DNA binding"/>
    <property type="evidence" value="ECO:0007669"/>
    <property type="project" value="UniProtKB-KW"/>
</dbReference>
<dbReference type="SUPFAM" id="SSF46689">
    <property type="entry name" value="Homeodomain-like"/>
    <property type="match status" value="1"/>
</dbReference>
<reference evidence="10 11" key="1">
    <citation type="journal article" date="2016" name="DNA Res.">
        <title>The draft genome of MD-2 pineapple using hybrid error correction of long reads.</title>
        <authorList>
            <person name="Redwan R.M."/>
            <person name="Saidin A."/>
            <person name="Kumar S.V."/>
        </authorList>
    </citation>
    <scope>NUCLEOTIDE SEQUENCE [LARGE SCALE GENOMIC DNA]</scope>
    <source>
        <strain evidence="11">cv. MD2</strain>
        <tissue evidence="10">Leaf</tissue>
    </source>
</reference>
<feature type="region of interest" description="Disordered" evidence="6">
    <location>
        <begin position="377"/>
        <end position="402"/>
    </location>
</feature>
<dbReference type="STRING" id="4615.A0A199VF74"/>
<keyword evidence="5" id="KW-0539">Nucleus</keyword>
<dbReference type="NCBIfam" id="TIGR01557">
    <property type="entry name" value="myb_SHAQKYF"/>
    <property type="match status" value="1"/>
</dbReference>
<accession>A0A199VF74</accession>
<evidence type="ECO:0000313" key="10">
    <source>
        <dbReference type="EMBL" id="OAY75673.1"/>
    </source>
</evidence>
<evidence type="ECO:0000259" key="7">
    <source>
        <dbReference type="PROSITE" id="PS50090"/>
    </source>
</evidence>
<proteinExistence type="predicted"/>
<feature type="compositionally biased region" description="Pro residues" evidence="6">
    <location>
        <begin position="75"/>
        <end position="84"/>
    </location>
</feature>
<feature type="compositionally biased region" description="Basic and acidic residues" evidence="6">
    <location>
        <begin position="64"/>
        <end position="74"/>
    </location>
</feature>
<feature type="compositionally biased region" description="Low complexity" evidence="6">
    <location>
        <begin position="85"/>
        <end position="99"/>
    </location>
</feature>
<feature type="region of interest" description="Disordered" evidence="6">
    <location>
        <begin position="54"/>
        <end position="111"/>
    </location>
</feature>
<gene>
    <name evidence="10" type="ORF">ACMD2_21558</name>
</gene>
<protein>
    <submittedName>
        <fullName evidence="10">Protein REVEILLE 6</fullName>
    </submittedName>
</protein>
<dbReference type="PROSITE" id="PS50090">
    <property type="entry name" value="MYB_LIKE"/>
    <property type="match status" value="1"/>
</dbReference>
<dbReference type="InterPro" id="IPR017930">
    <property type="entry name" value="Myb_dom"/>
</dbReference>
<feature type="domain" description="SANT" evidence="8">
    <location>
        <begin position="116"/>
        <end position="169"/>
    </location>
</feature>
<dbReference type="SMART" id="SM00717">
    <property type="entry name" value="SANT"/>
    <property type="match status" value="1"/>
</dbReference>
<evidence type="ECO:0000256" key="6">
    <source>
        <dbReference type="SAM" id="MobiDB-lite"/>
    </source>
</evidence>
<sequence>YIKYELPKKLIEAPPPPPPMVSINPKVPDVAVVLGGGVGAGGGGGGGGVGGGVSFFSGGHLKQKQRDQHQHPEPILHPIPPPVALPIVSSPSSSSAMDASAEDPSKKIRKPYTITKSRESWTEPEHDKFLEALQLFDRDWKKIGAFIGSKSVIQIRSHAQKYFLKVQKNGTSEHLPPPRPKRKASHPYPQKASKNAPQISQTTVPPRAAVLSSDSSSIVRNSNTNIPASSCANTSVQPASATHVAKGQWGKMQNFNFDEQCENYDANLGILVTLWQIIIVAATRALLELVRLLRQQVIKITKIGHIVLCQISQKYISFLGSMFDPTASGHFQKLKDMDPIDVETVLLLMRNLSVNLTSPDFEAHRHLLSKYGVDSEEAKSSSTDNPLQAGGSLNTSCMVKGE</sequence>
<keyword evidence="4" id="KW-0804">Transcription</keyword>
<dbReference type="InterPro" id="IPR009057">
    <property type="entry name" value="Homeodomain-like_sf"/>
</dbReference>